<protein>
    <submittedName>
        <fullName evidence="1">Uncharacterized protein</fullName>
    </submittedName>
</protein>
<sequence length="168" mass="18328">MPSANWRFARQSYVDFNVSIAAPMAVHNESDIFSLLVHLLFLPIAENVKAMVGMRLLTSQSSLRFARLVTWLPKMRLETQYTICKYKYEASDTRSGGDKSALQVGPAAASQALKALNCHLHARQVLRVCQAEPDRAGTGWAGPGRAGSDRAGPGWAGTGWAAILYLHA</sequence>
<proteinExistence type="predicted"/>
<gene>
    <name evidence="1" type="ORF">CHS0354_015067</name>
</gene>
<reference evidence="1" key="2">
    <citation type="journal article" date="2021" name="Genome Biol. Evol.">
        <title>Developing a high-quality reference genome for a parasitic bivalve with doubly uniparental inheritance (Bivalvia: Unionida).</title>
        <authorList>
            <person name="Smith C.H."/>
        </authorList>
    </citation>
    <scope>NUCLEOTIDE SEQUENCE</scope>
    <source>
        <strain evidence="1">CHS0354</strain>
        <tissue evidence="1">Mantle</tissue>
    </source>
</reference>
<name>A0AAE0TGA9_9BIVA</name>
<dbReference type="AlphaFoldDB" id="A0AAE0TGA9"/>
<organism evidence="1 2">
    <name type="scientific">Potamilus streckersoni</name>
    <dbReference type="NCBI Taxonomy" id="2493646"/>
    <lineage>
        <taxon>Eukaryota</taxon>
        <taxon>Metazoa</taxon>
        <taxon>Spiralia</taxon>
        <taxon>Lophotrochozoa</taxon>
        <taxon>Mollusca</taxon>
        <taxon>Bivalvia</taxon>
        <taxon>Autobranchia</taxon>
        <taxon>Heteroconchia</taxon>
        <taxon>Palaeoheterodonta</taxon>
        <taxon>Unionida</taxon>
        <taxon>Unionoidea</taxon>
        <taxon>Unionidae</taxon>
        <taxon>Ambleminae</taxon>
        <taxon>Lampsilini</taxon>
        <taxon>Potamilus</taxon>
    </lineage>
</organism>
<comment type="caution">
    <text evidence="1">The sequence shown here is derived from an EMBL/GenBank/DDBJ whole genome shotgun (WGS) entry which is preliminary data.</text>
</comment>
<feature type="non-terminal residue" evidence="1">
    <location>
        <position position="168"/>
    </location>
</feature>
<keyword evidence="2" id="KW-1185">Reference proteome</keyword>
<dbReference type="Proteomes" id="UP001195483">
    <property type="component" value="Unassembled WGS sequence"/>
</dbReference>
<evidence type="ECO:0000313" key="2">
    <source>
        <dbReference type="Proteomes" id="UP001195483"/>
    </source>
</evidence>
<evidence type="ECO:0000313" key="1">
    <source>
        <dbReference type="EMBL" id="KAK3609875.1"/>
    </source>
</evidence>
<accession>A0AAE0TGA9</accession>
<reference evidence="1" key="3">
    <citation type="submission" date="2023-05" db="EMBL/GenBank/DDBJ databases">
        <authorList>
            <person name="Smith C.H."/>
        </authorList>
    </citation>
    <scope>NUCLEOTIDE SEQUENCE</scope>
    <source>
        <strain evidence="1">CHS0354</strain>
        <tissue evidence="1">Mantle</tissue>
    </source>
</reference>
<dbReference type="EMBL" id="JAEAOA010000935">
    <property type="protein sequence ID" value="KAK3609875.1"/>
    <property type="molecule type" value="Genomic_DNA"/>
</dbReference>
<reference evidence="1" key="1">
    <citation type="journal article" date="2021" name="Genome Biol. Evol.">
        <title>A High-Quality Reference Genome for a Parasitic Bivalve with Doubly Uniparental Inheritance (Bivalvia: Unionida).</title>
        <authorList>
            <person name="Smith C.H."/>
        </authorList>
    </citation>
    <scope>NUCLEOTIDE SEQUENCE</scope>
    <source>
        <strain evidence="1">CHS0354</strain>
    </source>
</reference>